<sequence>MITAEGVSSVRDDFKREEIALEVYDLIKDIKDPERPDTLEDLSVVYEDGVKVENLTGLCDERYKISVIFTPTVAHCHLATLIGLCIRVRLQEELPHSYKLSIYLKEGSHDTATEVSKQINDKERVSAALENPSLRELVTECLAPRL</sequence>
<name>A0ABM1DU50_PRICU</name>
<proteinExistence type="inferred from homology"/>
<gene>
    <name evidence="4" type="primary">LOC106806131</name>
</gene>
<dbReference type="GeneID" id="106806131"/>
<dbReference type="Proteomes" id="UP000695022">
    <property type="component" value="Unplaced"/>
</dbReference>
<dbReference type="InterPro" id="IPR034904">
    <property type="entry name" value="FSCA_dom_sf"/>
</dbReference>
<protein>
    <submittedName>
        <fullName evidence="4">MIP18 family protein FAM96A-like</fullName>
    </submittedName>
</protein>
<accession>A0ABM1DU50</accession>
<evidence type="ECO:0000313" key="4">
    <source>
        <dbReference type="RefSeq" id="XP_014663471.1"/>
    </source>
</evidence>
<evidence type="ECO:0000313" key="3">
    <source>
        <dbReference type="Proteomes" id="UP000695022"/>
    </source>
</evidence>
<dbReference type="PANTHER" id="PTHR12377">
    <property type="entry name" value="CYTOSOLIC IRON-SULFUR ASSEMBLY COMPONENT 2B-RELATED"/>
    <property type="match status" value="1"/>
</dbReference>
<evidence type="ECO:0000256" key="2">
    <source>
        <dbReference type="ARBA" id="ARBA00022829"/>
    </source>
</evidence>
<dbReference type="PANTHER" id="PTHR12377:SF2">
    <property type="entry name" value="CYTOSOLIC IRON-SULFUR ASSEMBLY COMPONENT 2A"/>
    <property type="match status" value="1"/>
</dbReference>
<dbReference type="RefSeq" id="XP_014663471.1">
    <property type="nucleotide sequence ID" value="XM_014807985.1"/>
</dbReference>
<dbReference type="Gene3D" id="6.10.250.1280">
    <property type="match status" value="1"/>
</dbReference>
<reference evidence="4" key="1">
    <citation type="submission" date="2025-08" db="UniProtKB">
        <authorList>
            <consortium name="RefSeq"/>
        </authorList>
    </citation>
    <scope>IDENTIFICATION</scope>
</reference>
<evidence type="ECO:0000256" key="1">
    <source>
        <dbReference type="ARBA" id="ARBA00010381"/>
    </source>
</evidence>
<organism evidence="3 4">
    <name type="scientific">Priapulus caudatus</name>
    <name type="common">Priapulid worm</name>
    <dbReference type="NCBI Taxonomy" id="37621"/>
    <lineage>
        <taxon>Eukaryota</taxon>
        <taxon>Metazoa</taxon>
        <taxon>Ecdysozoa</taxon>
        <taxon>Scalidophora</taxon>
        <taxon>Priapulida</taxon>
        <taxon>Priapulimorpha</taxon>
        <taxon>Priapulimorphida</taxon>
        <taxon>Priapulidae</taxon>
        <taxon>Priapulus</taxon>
    </lineage>
</organism>
<keyword evidence="2" id="KW-0159">Chromosome partition</keyword>
<dbReference type="SUPFAM" id="SSF117916">
    <property type="entry name" value="Fe-S cluster assembly (FSCA) domain-like"/>
    <property type="match status" value="1"/>
</dbReference>
<comment type="similarity">
    <text evidence="1">Belongs to the MIP18 family.</text>
</comment>
<keyword evidence="3" id="KW-1185">Reference proteome</keyword>
<dbReference type="InterPro" id="IPR039796">
    <property type="entry name" value="MIP18"/>
</dbReference>
<dbReference type="Gene3D" id="3.30.300.130">
    <property type="entry name" value="Fe-S cluster assembly (FSCA)"/>
    <property type="match status" value="1"/>
</dbReference>